<protein>
    <submittedName>
        <fullName evidence="2">Uncharacterized protein</fullName>
    </submittedName>
</protein>
<name>A0AAT9GML1_9CREN</name>
<keyword evidence="1" id="KW-0472">Membrane</keyword>
<organism evidence="2">
    <name type="scientific">Sulfurisphaera javensis</name>
    <dbReference type="NCBI Taxonomy" id="2049879"/>
    <lineage>
        <taxon>Archaea</taxon>
        <taxon>Thermoproteota</taxon>
        <taxon>Thermoprotei</taxon>
        <taxon>Sulfolobales</taxon>
        <taxon>Sulfolobaceae</taxon>
        <taxon>Sulfurisphaera</taxon>
    </lineage>
</organism>
<dbReference type="EMBL" id="AP031322">
    <property type="protein sequence ID" value="BFH72132.1"/>
    <property type="molecule type" value="Genomic_DNA"/>
</dbReference>
<dbReference type="GeneID" id="92353009"/>
<keyword evidence="1" id="KW-1133">Transmembrane helix</keyword>
<dbReference type="AlphaFoldDB" id="A0AAT9GML1"/>
<dbReference type="RefSeq" id="WP_369610381.1">
    <property type="nucleotide sequence ID" value="NZ_AP031322.1"/>
</dbReference>
<sequence length="62" mass="6823">MDDILKTMAKYGPMQLAIAMIMVGVAINLEPLTIIGGILLAIMIGFLIKDYKSKRNLTKKSI</sequence>
<keyword evidence="1" id="KW-0812">Transmembrane</keyword>
<proteinExistence type="predicted"/>
<gene>
    <name evidence="2" type="ORF">SJAV_00760</name>
</gene>
<dbReference type="KEGG" id="sjv:SJAV_00760"/>
<reference evidence="2" key="1">
    <citation type="submission" date="2024-03" db="EMBL/GenBank/DDBJ databases">
        <title>Complete genome sequence of Sulfurisphaera javensis strain KD-1.</title>
        <authorList>
            <person name="Sakai H."/>
            <person name="Nur N."/>
            <person name="Suwanto A."/>
            <person name="Kurosawa N."/>
        </authorList>
    </citation>
    <scope>NUCLEOTIDE SEQUENCE</scope>
    <source>
        <strain evidence="2">KD-1</strain>
    </source>
</reference>
<evidence type="ECO:0000256" key="1">
    <source>
        <dbReference type="SAM" id="Phobius"/>
    </source>
</evidence>
<feature type="transmembrane region" description="Helical" evidence="1">
    <location>
        <begin position="16"/>
        <end position="48"/>
    </location>
</feature>
<evidence type="ECO:0000313" key="2">
    <source>
        <dbReference type="EMBL" id="BFH72132.1"/>
    </source>
</evidence>
<accession>A0AAT9GML1</accession>